<dbReference type="EMBL" id="JABJVM010000004">
    <property type="protein sequence ID" value="MBA3925839.1"/>
    <property type="molecule type" value="Genomic_DNA"/>
</dbReference>
<keyword evidence="1" id="KW-0175">Coiled coil</keyword>
<dbReference type="NCBIfam" id="TIGR02680">
    <property type="entry name" value="TIGR02680 family protein"/>
    <property type="match status" value="1"/>
</dbReference>
<sequence length="1368" mass="158820">MSEAKWHLNRAGIFNYWYYDETYFDFSDGKMLLRGSNGSGKSVTTASLLPMLLDGKTNPTRLDPFGSGARKIEDYLLGEKDISTYEERTGYLMLEYKSAGMEKYITTGIGIQARRDNKPTKWYFVITDGRRIGTDIELLKKEGDSKRPLSRKQLENVVAGGGFVVQTRREYAELVNRFLFGFETMDAFEDMVNLLVELRKPKLSKDFTPTVIYSLLEDALPPLKDDTLHSVSDSLENIDVAQGQLLQAKQEFDLLKRLGDVYSKYHQAVLAKVADKWLYVEAKLAQKKSDLMETEREQESLTSQKEEIERDLHVIRNRLVILNEEESSLKQHNVFMLGKERKNLEELESRLTRERTDAEDQLGRKKRDLTSQQVALEALVMQLETTQKDIRELQEELEDHAQGSGFKAHETLNEDYARMLGEMDFSYWSKEARDHLLLLTDIRAKIVEQDRLLAALVVSSRKVGECEKARDTELIQEKDWLRIFDVEMEKIEMSLLSWKEGSIFPISDLEWQEVLQRLHLLYDETPSLYLALEPIRKALDRFKGELELKKVDLNYKMEMQQGLLVETRRELESWQQTEIPEPERESALNEERRELEAAGERVWSFYELVDFHEHVPQDVRNRMEGALNQAGIMDALVSEKPLKLKANRQIIANPVLLSQTLEDFLYPVEIVDGISSAYVAAVLQSIEVDSDVAQSATVIASDGNYRIGILDGTSLPMYEAMYVGRENRERYRQSQIEKLEAAIVVIEQEKLALQNSIQQIEERVEAGNSALLRLPVDTNLVVADREIKATRTRLQEFEVRLETLKQELVEQKEAHSIIELELNQWKKEYGLKVTEADILDSMKSANDYIGALGDLQDNSRNVRHTERNIVDSELRLDGIREEIDEKEMVLSDRSRQLEKVLDSLASIRAQLELEGEHEILARIDSCLKEKTTLTAEEMSLRNKHPYILADLRTADQLLAKLQTENHFYGQITVSWERLFKLEYARYEDGESADWSALALYYQERFKEDGTVNTRKRLANLTVELMQDLSKYSPTLQESVMLPVENWMEEAFPDDLQMMITEWREYSVRQLLDVADEQNRRASIFAVIEELQLYISEQEGYLKAEDHKLFEEILLHSIGNVLRQLINRAEKWAIQMNQILKRQENSSGLSLSIEWRARAAEQEGELHTKDLVELLRRGPQTLSEAEVERMIQHFRSKIDYAKVVMEKDEEIQTLHDVMKYVLDYRKWFEFKLSYKKENEPKRELSNTKFYQFSGGEKAISMYLPLFTAVYSRYQDAENMAPYIIALDEAFAGIDELNIAELFKATEELGFDYILNSQSLWGDYATVQDLNIYQLIRPKNANFVTYLAYHWNGNKRVQIGEEVDESEAVR</sequence>
<accession>A0A7W1T5J2</accession>
<dbReference type="Proteomes" id="UP000548787">
    <property type="component" value="Unassembled WGS sequence"/>
</dbReference>
<evidence type="ECO:0000313" key="2">
    <source>
        <dbReference type="EMBL" id="MBA3925839.1"/>
    </source>
</evidence>
<dbReference type="RefSeq" id="WP_181676049.1">
    <property type="nucleotide sequence ID" value="NZ_JABJVM010000004.1"/>
</dbReference>
<dbReference type="Gene3D" id="3.40.50.300">
    <property type="entry name" value="P-loop containing nucleotide triphosphate hydrolases"/>
    <property type="match status" value="1"/>
</dbReference>
<dbReference type="Pfam" id="PF13558">
    <property type="entry name" value="SbcC_Walker_B"/>
    <property type="match status" value="1"/>
</dbReference>
<dbReference type="InterPro" id="IPR027417">
    <property type="entry name" value="P-loop_NTPase"/>
</dbReference>
<dbReference type="SUPFAM" id="SSF52540">
    <property type="entry name" value="P-loop containing nucleoside triphosphate hydrolases"/>
    <property type="match status" value="1"/>
</dbReference>
<feature type="coiled-coil region" evidence="1">
    <location>
        <begin position="736"/>
        <end position="763"/>
    </location>
</feature>
<evidence type="ECO:0000313" key="3">
    <source>
        <dbReference type="Proteomes" id="UP000548787"/>
    </source>
</evidence>
<feature type="coiled-coil region" evidence="1">
    <location>
        <begin position="787"/>
        <end position="828"/>
    </location>
</feature>
<dbReference type="InterPro" id="IPR013496">
    <property type="entry name" value="CHP02680"/>
</dbReference>
<comment type="caution">
    <text evidence="2">The sequence shown here is derived from an EMBL/GenBank/DDBJ whole genome shotgun (WGS) entry which is preliminary data.</text>
</comment>
<proteinExistence type="predicted"/>
<reference evidence="2 3" key="1">
    <citation type="submission" date="2020-05" db="EMBL/GenBank/DDBJ databases">
        <authorList>
            <person name="Carlin C.R."/>
        </authorList>
    </citation>
    <scope>NUCLEOTIDE SEQUENCE [LARGE SCALE GENOMIC DNA]</scope>
    <source>
        <strain evidence="2 3">FSL W9-0585</strain>
    </source>
</reference>
<feature type="coiled-coil region" evidence="1">
    <location>
        <begin position="284"/>
        <end position="403"/>
    </location>
</feature>
<gene>
    <name evidence="2" type="ORF">HPK16_05760</name>
</gene>
<keyword evidence="3" id="KW-1185">Reference proteome</keyword>
<reference evidence="2 3" key="2">
    <citation type="submission" date="2020-08" db="EMBL/GenBank/DDBJ databases">
        <title>Listeria ohnekaius sp. nov. and Listeria portnoyii sp. nov. isolated from non-agricultural and natural environments.</title>
        <authorList>
            <person name="Weller D."/>
            <person name="Belias A.M."/>
            <person name="Liao J."/>
            <person name="Guo S."/>
            <person name="Orsi R.H."/>
            <person name="Wiedmann M."/>
        </authorList>
    </citation>
    <scope>NUCLEOTIDE SEQUENCE [LARGE SCALE GENOMIC DNA]</scope>
    <source>
        <strain evidence="2 3">FSL W9-0585</strain>
    </source>
</reference>
<protein>
    <submittedName>
        <fullName evidence="2">TIGR02680 family protein</fullName>
    </submittedName>
</protein>
<organism evidence="2 3">
    <name type="scientific">Listeria rustica</name>
    <dbReference type="NCBI Taxonomy" id="2713503"/>
    <lineage>
        <taxon>Bacteria</taxon>
        <taxon>Bacillati</taxon>
        <taxon>Bacillota</taxon>
        <taxon>Bacilli</taxon>
        <taxon>Bacillales</taxon>
        <taxon>Listeriaceae</taxon>
        <taxon>Listeria</taxon>
    </lineage>
</organism>
<evidence type="ECO:0000256" key="1">
    <source>
        <dbReference type="SAM" id="Coils"/>
    </source>
</evidence>
<feature type="coiled-coil region" evidence="1">
    <location>
        <begin position="862"/>
        <end position="914"/>
    </location>
</feature>
<name>A0A7W1T5J2_9LIST</name>